<name>A0AAE3IHJ5_9FIRM</name>
<feature type="signal peptide" evidence="1">
    <location>
        <begin position="1"/>
        <end position="22"/>
    </location>
</feature>
<evidence type="ECO:0000313" key="2">
    <source>
        <dbReference type="EMBL" id="MCU6706346.1"/>
    </source>
</evidence>
<organism evidence="2 3">
    <name type="scientific">Hominimerdicola aceti</name>
    <dbReference type="NCBI Taxonomy" id="2981726"/>
    <lineage>
        <taxon>Bacteria</taxon>
        <taxon>Bacillati</taxon>
        <taxon>Bacillota</taxon>
        <taxon>Clostridia</taxon>
        <taxon>Eubacteriales</taxon>
        <taxon>Oscillospiraceae</taxon>
        <taxon>Hominimerdicola</taxon>
    </lineage>
</organism>
<proteinExistence type="predicted"/>
<reference evidence="2 3" key="1">
    <citation type="journal article" date="2021" name="ISME Commun">
        <title>Automated analysis of genomic sequences facilitates high-throughput and comprehensive description of bacteria.</title>
        <authorList>
            <person name="Hitch T.C.A."/>
        </authorList>
    </citation>
    <scope>NUCLEOTIDE SEQUENCE [LARGE SCALE GENOMIC DNA]</scope>
    <source>
        <strain evidence="2 3">Sanger_31</strain>
    </source>
</reference>
<gene>
    <name evidence="2" type="ORF">OCV57_10490</name>
</gene>
<evidence type="ECO:0000313" key="3">
    <source>
        <dbReference type="Proteomes" id="UP001208131"/>
    </source>
</evidence>
<keyword evidence="1" id="KW-0732">Signal</keyword>
<dbReference type="RefSeq" id="WP_267301506.1">
    <property type="nucleotide sequence ID" value="NZ_JAOQJZ010000011.1"/>
</dbReference>
<accession>A0AAE3IHJ5</accession>
<dbReference type="EMBL" id="JAOQJZ010000011">
    <property type="protein sequence ID" value="MCU6706346.1"/>
    <property type="molecule type" value="Genomic_DNA"/>
</dbReference>
<protein>
    <submittedName>
        <fullName evidence="2">Uncharacterized protein</fullName>
    </submittedName>
</protein>
<feature type="chain" id="PRO_5042189899" evidence="1">
    <location>
        <begin position="23"/>
        <end position="372"/>
    </location>
</feature>
<dbReference type="AlphaFoldDB" id="A0AAE3IHJ5"/>
<evidence type="ECO:0000256" key="1">
    <source>
        <dbReference type="SAM" id="SignalP"/>
    </source>
</evidence>
<keyword evidence="3" id="KW-1185">Reference proteome</keyword>
<comment type="caution">
    <text evidence="2">The sequence shown here is derived from an EMBL/GenBank/DDBJ whole genome shotgun (WGS) entry which is preliminary data.</text>
</comment>
<dbReference type="Proteomes" id="UP001208131">
    <property type="component" value="Unassembled WGS sequence"/>
</dbReference>
<sequence>MTKRKQCAALALALTLTISMFGCEKDKETTQSSAVSQIKTSDSAQPSNVKVKEYKFPEFLNKIKSLDELSRKLYTSFDSTQYVAEVEEQPFEEYKCEKLLADLFFTYRDGRAVGLLDKSGNVVLEADEYTEITVVSNGILQLSYDKERNAPMQYMKYDSDGNLSDYKHKKFSADSLYTYESQADDSGTDAVYSLMIPDGKNVVSSDGSDKWDSVEKISADSIDTNKAYKGFYKLTKNGGIYYACFDDFYNYDIYEGAYAKVCVKVGGEYGECYLADHDDYNELVKMIDSFGNASYRTAPSKDPGLDFIQITLGLKENTKTEITISSDGYCLTDTIEAAEGEAVNKYFSYLDKEDFADLILWCEQVLAEEYQK</sequence>
<dbReference type="PROSITE" id="PS51257">
    <property type="entry name" value="PROKAR_LIPOPROTEIN"/>
    <property type="match status" value="1"/>
</dbReference>